<keyword evidence="4" id="KW-1185">Reference proteome</keyword>
<name>A0A261XXZ9_9FUNG</name>
<keyword evidence="2" id="KW-0812">Transmembrane</keyword>
<feature type="region of interest" description="Disordered" evidence="1">
    <location>
        <begin position="205"/>
        <end position="345"/>
    </location>
</feature>
<feature type="compositionally biased region" description="Low complexity" evidence="1">
    <location>
        <begin position="157"/>
        <end position="173"/>
    </location>
</feature>
<dbReference type="AlphaFoldDB" id="A0A261XXZ9"/>
<evidence type="ECO:0000256" key="1">
    <source>
        <dbReference type="SAM" id="MobiDB-lite"/>
    </source>
</evidence>
<comment type="caution">
    <text evidence="3">The sequence shown here is derived from an EMBL/GenBank/DDBJ whole genome shotgun (WGS) entry which is preliminary data.</text>
</comment>
<organism evidence="3 4">
    <name type="scientific">Bifiguratus adelaidae</name>
    <dbReference type="NCBI Taxonomy" id="1938954"/>
    <lineage>
        <taxon>Eukaryota</taxon>
        <taxon>Fungi</taxon>
        <taxon>Fungi incertae sedis</taxon>
        <taxon>Mucoromycota</taxon>
        <taxon>Mucoromycotina</taxon>
        <taxon>Endogonomycetes</taxon>
        <taxon>Endogonales</taxon>
        <taxon>Endogonales incertae sedis</taxon>
        <taxon>Bifiguratus</taxon>
    </lineage>
</organism>
<feature type="compositionally biased region" description="Low complexity" evidence="1">
    <location>
        <begin position="129"/>
        <end position="148"/>
    </location>
</feature>
<feature type="compositionally biased region" description="Low complexity" evidence="1">
    <location>
        <begin position="248"/>
        <end position="287"/>
    </location>
</feature>
<feature type="compositionally biased region" description="Polar residues" evidence="1">
    <location>
        <begin position="218"/>
        <end position="236"/>
    </location>
</feature>
<dbReference type="Proteomes" id="UP000242875">
    <property type="component" value="Unassembled WGS sequence"/>
</dbReference>
<feature type="region of interest" description="Disordered" evidence="1">
    <location>
        <begin position="129"/>
        <end position="184"/>
    </location>
</feature>
<sequence>MGWLRKSRLENPATARRNSLPRIALSVVVVLWLVVYAVADGIEGGRHDQHVCTAAKKEPHPRLLLADVSCAQVKGSKDIPAVPTGFAHFRRDGQVSSFSSPGGLSLSSSTVSSTRSVVSTQSLSLSSRIASTSVRPSSKSNTASSSSSIATQMKVASIPSSLSSSSSLTMSRQSDTHSTTASSTPSYLFGPFRLVSTSTASIHSAERTSLSSTVSTSRIPQSSPGTFSTTLLSTSHPHPRSSSDTDSKSQTSSSETISAALFSSSSTTSVPASATKSSLTDTSSGSSKPTPRIRDPFHRTTTTTSNTTTSATESPKPSKTVPLSLSSFTNHTTKSMVSSRSKASDSALTKMSSHVAAPSTQSAQELTHTVSNQGQANPSSTPTLVVVVSSGASQSIVPIIVLLNSDMGVAAAAWTLRASFSLIVSGILVALLV</sequence>
<keyword evidence="2" id="KW-1133">Transmembrane helix</keyword>
<feature type="region of interest" description="Disordered" evidence="1">
    <location>
        <begin position="358"/>
        <end position="380"/>
    </location>
</feature>
<proteinExistence type="predicted"/>
<dbReference type="EMBL" id="MVBO01000097">
    <property type="protein sequence ID" value="OZJ03222.1"/>
    <property type="molecule type" value="Genomic_DNA"/>
</dbReference>
<protein>
    <submittedName>
        <fullName evidence="3">Uncharacterized protein</fullName>
    </submittedName>
</protein>
<reference evidence="3 4" key="1">
    <citation type="journal article" date="2017" name="Mycologia">
        <title>Bifiguratus adelaidae, gen. et sp. nov., a new member of Mucoromycotina in endophytic and soil-dwelling habitats.</title>
        <authorList>
            <person name="Torres-Cruz T.J."/>
            <person name="Billingsley Tobias T.L."/>
            <person name="Almatruk M."/>
            <person name="Hesse C."/>
            <person name="Kuske C.R."/>
            <person name="Desiro A."/>
            <person name="Benucci G.M."/>
            <person name="Bonito G."/>
            <person name="Stajich J.E."/>
            <person name="Dunlap C."/>
            <person name="Arnold A.E."/>
            <person name="Porras-Alfaro A."/>
        </authorList>
    </citation>
    <scope>NUCLEOTIDE SEQUENCE [LARGE SCALE GENOMIC DNA]</scope>
    <source>
        <strain evidence="3 4">AZ0501</strain>
    </source>
</reference>
<feature type="compositionally biased region" description="Polar residues" evidence="1">
    <location>
        <begin position="358"/>
        <end position="377"/>
    </location>
</feature>
<feature type="compositionally biased region" description="Low complexity" evidence="1">
    <location>
        <begin position="300"/>
        <end position="314"/>
    </location>
</feature>
<evidence type="ECO:0000313" key="4">
    <source>
        <dbReference type="Proteomes" id="UP000242875"/>
    </source>
</evidence>
<evidence type="ECO:0000313" key="3">
    <source>
        <dbReference type="EMBL" id="OZJ03222.1"/>
    </source>
</evidence>
<gene>
    <name evidence="3" type="ORF">BZG36_04528</name>
</gene>
<feature type="compositionally biased region" description="Low complexity" evidence="1">
    <location>
        <begin position="208"/>
        <end position="217"/>
    </location>
</feature>
<keyword evidence="2" id="KW-0472">Membrane</keyword>
<feature type="compositionally biased region" description="Polar residues" evidence="1">
    <location>
        <begin position="315"/>
        <end position="345"/>
    </location>
</feature>
<evidence type="ECO:0000256" key="2">
    <source>
        <dbReference type="SAM" id="Phobius"/>
    </source>
</evidence>
<accession>A0A261XXZ9</accession>
<feature type="transmembrane region" description="Helical" evidence="2">
    <location>
        <begin position="410"/>
        <end position="432"/>
    </location>
</feature>